<sequence>MKFLALLRGINVGGKNIISKEELYQLFTDLGFENVRTYIQSGNILFRSGKKSSKELAKNIEKALSTRFSYTARAVVLSYEQYKSAVESAPENWGSDNQYKHNALFLLGDVTPKKLSTGLPSQKPGIETIALGKNVIFWSVSKKSLTKTSYMKLAKLQVYQEVTIRNHNTVFKLLQLFDEV</sequence>
<dbReference type="SUPFAM" id="SSF160379">
    <property type="entry name" value="SP0830-like"/>
    <property type="match status" value="1"/>
</dbReference>
<name>A0A545T0D2_9GAMM</name>
<comment type="caution">
    <text evidence="1">The sequence shown here is derived from an EMBL/GenBank/DDBJ whole genome shotgun (WGS) entry which is preliminary data.</text>
</comment>
<dbReference type="Proteomes" id="UP000319732">
    <property type="component" value="Unassembled WGS sequence"/>
</dbReference>
<protein>
    <submittedName>
        <fullName evidence="1">DUF1697 domain-containing protein</fullName>
    </submittedName>
</protein>
<dbReference type="Gene3D" id="3.30.70.1260">
    <property type="entry name" value="bacterial protein sp0830 like"/>
    <property type="match status" value="1"/>
</dbReference>
<organism evidence="1 2">
    <name type="scientific">Exilibacterium tricleocarpae</name>
    <dbReference type="NCBI Taxonomy" id="2591008"/>
    <lineage>
        <taxon>Bacteria</taxon>
        <taxon>Pseudomonadati</taxon>
        <taxon>Pseudomonadota</taxon>
        <taxon>Gammaproteobacteria</taxon>
        <taxon>Cellvibrionales</taxon>
        <taxon>Cellvibrionaceae</taxon>
        <taxon>Exilibacterium</taxon>
    </lineage>
</organism>
<keyword evidence="2" id="KW-1185">Reference proteome</keyword>
<accession>A0A545T0D2</accession>
<dbReference type="AlphaFoldDB" id="A0A545T0D2"/>
<dbReference type="PIRSF" id="PIRSF008502">
    <property type="entry name" value="UCP008502"/>
    <property type="match status" value="1"/>
</dbReference>
<dbReference type="EMBL" id="VHSG01000023">
    <property type="protein sequence ID" value="TQV70672.1"/>
    <property type="molecule type" value="Genomic_DNA"/>
</dbReference>
<evidence type="ECO:0000313" key="1">
    <source>
        <dbReference type="EMBL" id="TQV70672.1"/>
    </source>
</evidence>
<dbReference type="Pfam" id="PF08002">
    <property type="entry name" value="DUF1697"/>
    <property type="match status" value="1"/>
</dbReference>
<dbReference type="InterPro" id="IPR012545">
    <property type="entry name" value="DUF1697"/>
</dbReference>
<dbReference type="PANTHER" id="PTHR36439:SF1">
    <property type="entry name" value="DUF1697 DOMAIN-CONTAINING PROTEIN"/>
    <property type="match status" value="1"/>
</dbReference>
<reference evidence="1 2" key="1">
    <citation type="submission" date="2019-06" db="EMBL/GenBank/DDBJ databases">
        <title>Whole genome sequence for Cellvibrionaceae sp. R142.</title>
        <authorList>
            <person name="Wang G."/>
        </authorList>
    </citation>
    <scope>NUCLEOTIDE SEQUENCE [LARGE SCALE GENOMIC DNA]</scope>
    <source>
        <strain evidence="1 2">R142</strain>
    </source>
</reference>
<dbReference type="RefSeq" id="WP_142928773.1">
    <property type="nucleotide sequence ID" value="NZ_ML660101.1"/>
</dbReference>
<proteinExistence type="predicted"/>
<gene>
    <name evidence="1" type="ORF">FKG94_20280</name>
</gene>
<evidence type="ECO:0000313" key="2">
    <source>
        <dbReference type="Proteomes" id="UP000319732"/>
    </source>
</evidence>
<dbReference type="PANTHER" id="PTHR36439">
    <property type="entry name" value="BLL4334 PROTEIN"/>
    <property type="match status" value="1"/>
</dbReference>
<dbReference type="Gene3D" id="3.30.70.1280">
    <property type="entry name" value="SP0830-like domains"/>
    <property type="match status" value="1"/>
</dbReference>
<dbReference type="OrthoDB" id="9806494at2"/>